<dbReference type="Proteomes" id="UP000252079">
    <property type="component" value="Unassembled WGS sequence"/>
</dbReference>
<evidence type="ECO:0000313" key="1">
    <source>
        <dbReference type="EMBL" id="SSF96494.1"/>
    </source>
</evidence>
<dbReference type="EMBL" id="UFBM01000027">
    <property type="protein sequence ID" value="SSF96494.1"/>
    <property type="molecule type" value="Genomic_DNA"/>
</dbReference>
<dbReference type="RefSeq" id="WP_064164993.1">
    <property type="nucleotide sequence ID" value="NZ_UFBM01000027.1"/>
</dbReference>
<evidence type="ECO:0000313" key="2">
    <source>
        <dbReference type="Proteomes" id="UP000252079"/>
    </source>
</evidence>
<reference evidence="1 2" key="1">
    <citation type="submission" date="2018-07" db="EMBL/GenBank/DDBJ databases">
        <authorList>
            <consortium name="Pathogen Informatics"/>
        </authorList>
    </citation>
    <scope>NUCLEOTIDE SEQUENCE [LARGE SCALE GENOMIC DNA]</scope>
    <source>
        <strain evidence="1 2">4300STDY6636950</strain>
    </source>
</reference>
<proteinExistence type="predicted"/>
<name>A0ABD7N9B8_9ENTR</name>
<sequence>MTSTTAIAIAADYQSLLQLLESSDELTPEMIADTLEGMEGELADKLDSIMVIARNNLGNASTCDDEIKRLAERKKSFENKDKALRKYILSCLMAAGLDKLKTAKNTFTARKGSVSVIIDDVEKIPDEIDGIQLVDVKTVIIPDKKAIKDIIESAQAAAAQITADGGEIPEELLKPVPGAHLEIGERSLQVR</sequence>
<gene>
    <name evidence="1" type="ORF">SAMEA23995918_03621</name>
</gene>
<dbReference type="Pfam" id="PF05565">
    <property type="entry name" value="Sipho_Gp157"/>
    <property type="match status" value="1"/>
</dbReference>
<protein>
    <submittedName>
        <fullName evidence="1">Gp157 family protein</fullName>
    </submittedName>
</protein>
<accession>A0ABD7N9B8</accession>
<dbReference type="AlphaFoldDB" id="A0ABD7N9B8"/>
<comment type="caution">
    <text evidence="1">The sequence shown here is derived from an EMBL/GenBank/DDBJ whole genome shotgun (WGS) entry which is preliminary data.</text>
</comment>
<organism evidence="1 2">
    <name type="scientific">Klebsiella quasipneumoniae</name>
    <dbReference type="NCBI Taxonomy" id="1463165"/>
    <lineage>
        <taxon>Bacteria</taxon>
        <taxon>Pseudomonadati</taxon>
        <taxon>Pseudomonadota</taxon>
        <taxon>Gammaproteobacteria</taxon>
        <taxon>Enterobacterales</taxon>
        <taxon>Enterobacteriaceae</taxon>
        <taxon>Klebsiella/Raoultella group</taxon>
        <taxon>Klebsiella</taxon>
        <taxon>Klebsiella pneumoniae complex</taxon>
    </lineage>
</organism>
<dbReference type="InterPro" id="IPR008840">
    <property type="entry name" value="Sipho_Gp157"/>
</dbReference>